<feature type="compositionally biased region" description="Low complexity" evidence="1">
    <location>
        <begin position="321"/>
        <end position="334"/>
    </location>
</feature>
<feature type="compositionally biased region" description="Polar residues" evidence="1">
    <location>
        <begin position="302"/>
        <end position="320"/>
    </location>
</feature>
<sequence length="340" mass="38392">MPLFLILPISEIVITHTADGGHLVSMSSLWIPPVFSQFVWLCEEMHSACTNSINETATTTDSLLLLLLLLLLQVLRNSVVYEQRHIVRYGDFIGSVVDHELHYILRFSDGARIRVHETAVNCFKLREAIPSDWSGDEFYEGTVISGDARSLAYRAPEAIVRWHTADSKSAAGRTHIDEEVDFLPFFLNETAKHNAIWLAGLRRRTKVDLLVEEMIPIRAKFHMMETDVKDTGSGRPSTILGTDLQKLQSIHPYPWSFCSIRDIFQYTLRPEDKLYDMAHFGNLEGLFYRHMTGQDLTSAQFHVSSSQAANNDSSGQLSTDSQPKASPESSKPSPYHVPLN</sequence>
<feature type="non-terminal residue" evidence="2">
    <location>
        <position position="340"/>
    </location>
</feature>
<dbReference type="AlphaFoldDB" id="A0A3P7L5H9"/>
<name>A0A3P7L5H9_DIBLA</name>
<proteinExistence type="predicted"/>
<protein>
    <submittedName>
        <fullName evidence="2">Uncharacterized protein</fullName>
    </submittedName>
</protein>
<evidence type="ECO:0000313" key="2">
    <source>
        <dbReference type="EMBL" id="VDN12675.1"/>
    </source>
</evidence>
<feature type="region of interest" description="Disordered" evidence="1">
    <location>
        <begin position="302"/>
        <end position="340"/>
    </location>
</feature>
<dbReference type="EMBL" id="UYRU01054481">
    <property type="protein sequence ID" value="VDN12675.1"/>
    <property type="molecule type" value="Genomic_DNA"/>
</dbReference>
<evidence type="ECO:0000256" key="1">
    <source>
        <dbReference type="SAM" id="MobiDB-lite"/>
    </source>
</evidence>
<organism evidence="2 3">
    <name type="scientific">Dibothriocephalus latus</name>
    <name type="common">Fish tapeworm</name>
    <name type="synonym">Diphyllobothrium latum</name>
    <dbReference type="NCBI Taxonomy" id="60516"/>
    <lineage>
        <taxon>Eukaryota</taxon>
        <taxon>Metazoa</taxon>
        <taxon>Spiralia</taxon>
        <taxon>Lophotrochozoa</taxon>
        <taxon>Platyhelminthes</taxon>
        <taxon>Cestoda</taxon>
        <taxon>Eucestoda</taxon>
        <taxon>Diphyllobothriidea</taxon>
        <taxon>Diphyllobothriidae</taxon>
        <taxon>Dibothriocephalus</taxon>
    </lineage>
</organism>
<dbReference type="OrthoDB" id="6253146at2759"/>
<reference evidence="2 3" key="1">
    <citation type="submission" date="2018-11" db="EMBL/GenBank/DDBJ databases">
        <authorList>
            <consortium name="Pathogen Informatics"/>
        </authorList>
    </citation>
    <scope>NUCLEOTIDE SEQUENCE [LARGE SCALE GENOMIC DNA]</scope>
</reference>
<gene>
    <name evidence="2" type="ORF">DILT_LOCUS8506</name>
</gene>
<keyword evidence="3" id="KW-1185">Reference proteome</keyword>
<accession>A0A3P7L5H9</accession>
<dbReference type="Proteomes" id="UP000281553">
    <property type="component" value="Unassembled WGS sequence"/>
</dbReference>
<evidence type="ECO:0000313" key="3">
    <source>
        <dbReference type="Proteomes" id="UP000281553"/>
    </source>
</evidence>